<feature type="transmembrane region" description="Helical" evidence="1">
    <location>
        <begin position="81"/>
        <end position="101"/>
    </location>
</feature>
<keyword evidence="1" id="KW-1133">Transmembrane helix</keyword>
<name>A0ABW4MSU2_9BACI</name>
<sequence>MRNTRLQAMIEAAIFAVLALALDMFVPSIKIGPSISISFAMIPIFIVALRWGFKIGFLAGFLWGLLQVIFDPWIIHPVQGAIDYFLAFSFIGFAGLFKNGVQESLRTGNKGKSLALIISAIFIGSLARYFWHFVSGFVFFAEQLKGFEAVWFSLTANGITFLGAFIFCSIIMTLLILSSPRFFLLKQEVQKRF</sequence>
<gene>
    <name evidence="2" type="primary">thiT</name>
    <name evidence="2" type="ORF">ACFSFW_18075</name>
</gene>
<accession>A0ABW4MSU2</accession>
<comment type="caution">
    <text evidence="2">The sequence shown here is derived from an EMBL/GenBank/DDBJ whole genome shotgun (WGS) entry which is preliminary data.</text>
</comment>
<keyword evidence="3" id="KW-1185">Reference proteome</keyword>
<proteinExistence type="predicted"/>
<reference evidence="3" key="1">
    <citation type="journal article" date="2019" name="Int. J. Syst. Evol. Microbiol.">
        <title>The Global Catalogue of Microorganisms (GCM) 10K type strain sequencing project: providing services to taxonomists for standard genome sequencing and annotation.</title>
        <authorList>
            <consortium name="The Broad Institute Genomics Platform"/>
            <consortium name="The Broad Institute Genome Sequencing Center for Infectious Disease"/>
            <person name="Wu L."/>
            <person name="Ma J."/>
        </authorList>
    </citation>
    <scope>NUCLEOTIDE SEQUENCE [LARGE SCALE GENOMIC DNA]</scope>
    <source>
        <strain evidence="3">CCUG 15531</strain>
    </source>
</reference>
<feature type="transmembrane region" description="Helical" evidence="1">
    <location>
        <begin position="113"/>
        <end position="131"/>
    </location>
</feature>
<dbReference type="NCBIfam" id="TIGR02357">
    <property type="entry name" value="ECF_ThiT_YuaJ"/>
    <property type="match status" value="1"/>
</dbReference>
<dbReference type="RefSeq" id="WP_388040293.1">
    <property type="nucleotide sequence ID" value="NZ_JBHUEK010000025.1"/>
</dbReference>
<organism evidence="2 3">
    <name type="scientific">Fredinandcohnia salidurans</name>
    <dbReference type="NCBI Taxonomy" id="2595041"/>
    <lineage>
        <taxon>Bacteria</taxon>
        <taxon>Bacillati</taxon>
        <taxon>Bacillota</taxon>
        <taxon>Bacilli</taxon>
        <taxon>Bacillales</taxon>
        <taxon>Bacillaceae</taxon>
        <taxon>Fredinandcohnia</taxon>
    </lineage>
</organism>
<keyword evidence="1" id="KW-0472">Membrane</keyword>
<dbReference type="Pfam" id="PF09515">
    <property type="entry name" value="Thia_YuaJ"/>
    <property type="match status" value="1"/>
</dbReference>
<keyword evidence="1" id="KW-0812">Transmembrane</keyword>
<evidence type="ECO:0000313" key="2">
    <source>
        <dbReference type="EMBL" id="MFD1780577.1"/>
    </source>
</evidence>
<feature type="transmembrane region" description="Helical" evidence="1">
    <location>
        <begin position="56"/>
        <end position="75"/>
    </location>
</feature>
<evidence type="ECO:0000313" key="3">
    <source>
        <dbReference type="Proteomes" id="UP001597227"/>
    </source>
</evidence>
<dbReference type="EMBL" id="JBHUEK010000025">
    <property type="protein sequence ID" value="MFD1780577.1"/>
    <property type="molecule type" value="Genomic_DNA"/>
</dbReference>
<protein>
    <submittedName>
        <fullName evidence="2">Energy-coupled thiamine transporter ThiT</fullName>
    </submittedName>
</protein>
<feature type="transmembrane region" description="Helical" evidence="1">
    <location>
        <begin position="151"/>
        <end position="177"/>
    </location>
</feature>
<dbReference type="Gene3D" id="1.10.1760.20">
    <property type="match status" value="1"/>
</dbReference>
<dbReference type="InterPro" id="IPR012651">
    <property type="entry name" value="Thia_Transptr_ThiT"/>
</dbReference>
<evidence type="ECO:0000256" key="1">
    <source>
        <dbReference type="SAM" id="Phobius"/>
    </source>
</evidence>
<feature type="transmembrane region" description="Helical" evidence="1">
    <location>
        <begin position="31"/>
        <end position="49"/>
    </location>
</feature>
<dbReference type="Proteomes" id="UP001597227">
    <property type="component" value="Unassembled WGS sequence"/>
</dbReference>